<name>A0A7W4VQG6_9HYPH</name>
<dbReference type="RefSeq" id="WP_183454347.1">
    <property type="nucleotide sequence ID" value="NZ_JACHWB010000010.1"/>
</dbReference>
<dbReference type="Gene3D" id="3.60.20.40">
    <property type="match status" value="1"/>
</dbReference>
<keyword evidence="1" id="KW-0378">Hydrolase</keyword>
<dbReference type="Proteomes" id="UP000532010">
    <property type="component" value="Unassembled WGS sequence"/>
</dbReference>
<dbReference type="PRINTS" id="PR01210">
    <property type="entry name" value="GGTRANSPTASE"/>
</dbReference>
<accession>A0A7W4VQG6</accession>
<dbReference type="InterPro" id="IPR043138">
    <property type="entry name" value="GGT_lsub"/>
</dbReference>
<dbReference type="Pfam" id="PF01019">
    <property type="entry name" value="G_glu_transpept"/>
    <property type="match status" value="1"/>
</dbReference>
<dbReference type="SUPFAM" id="SSF56235">
    <property type="entry name" value="N-terminal nucleophile aminohydrolases (Ntn hydrolases)"/>
    <property type="match status" value="1"/>
</dbReference>
<keyword evidence="1" id="KW-0808">Transferase</keyword>
<dbReference type="AlphaFoldDB" id="A0A7W4VQG6"/>
<keyword evidence="1" id="KW-0012">Acyltransferase</keyword>
<dbReference type="InterPro" id="IPR029055">
    <property type="entry name" value="Ntn_hydrolases_N"/>
</dbReference>
<dbReference type="EMBL" id="JACHWB010000010">
    <property type="protein sequence ID" value="MBB3021464.1"/>
    <property type="molecule type" value="Genomic_DNA"/>
</dbReference>
<gene>
    <name evidence="1" type="ORF">FHR70_004560</name>
</gene>
<evidence type="ECO:0000313" key="2">
    <source>
        <dbReference type="Proteomes" id="UP000532010"/>
    </source>
</evidence>
<comment type="caution">
    <text evidence="1">The sequence shown here is derived from an EMBL/GenBank/DDBJ whole genome shotgun (WGS) entry which is preliminary data.</text>
</comment>
<dbReference type="EC" id="2.3.2.2" evidence="1"/>
<dbReference type="PANTHER" id="PTHR43881:SF5">
    <property type="entry name" value="GAMMA-GLUTAMYLTRANSPEPTIDASE"/>
    <property type="match status" value="1"/>
</dbReference>
<sequence length="532" mass="57020">MPETPVFSTAAVAAPHTLAAETGQTILAAGGNAIEAMVAMAATIAVVYPHMNGIGGDGFWLVREPKGRIHGLDASGPAGSLATIRRYRDKGYDAIPPRGPDAALTVAGAVSGWGLALELSKALGGQLPLDLLLGDAIRHARDGYPVSRSEERFVTGEEAALYEVPGFAEAFLVEGRRAPEGTQRRTPRLADTLEQLAHAGLADFYRGDVGREIALDLERIGSPIARRDLEAYRARVVEPLSVQLQNSTVYNLPPPSQGLATLLILGMVGRLKGLRAETPEHHHALIEAAKRAFSLRDRVVADPRNLAHDPASFLTPQALEREAALIDMKRAASFPLPRPIDGDTIWMGAIDRDGLAVSYIQSVFWAYGSGCLLPATGVLWHNRGTAFSLDLASRNRLEPGHRPLHSLNPAMAVFDDGRVLSFGAMGGETQPQFLSQIFSRYAEAGMGLADAVEAPRWLLDAKPGELEAVLKVENPFDPGLISGLSRLGQRVEEMDEAYSGRFGHAGMLVKHPRNGRVEAVHDPRSDGGALGL</sequence>
<reference evidence="1 2" key="1">
    <citation type="submission" date="2020-08" db="EMBL/GenBank/DDBJ databases">
        <title>The Agave Microbiome: Exploring the role of microbial communities in plant adaptations to desert environments.</title>
        <authorList>
            <person name="Partida-Martinez L.P."/>
        </authorList>
    </citation>
    <scope>NUCLEOTIDE SEQUENCE [LARGE SCALE GENOMIC DNA]</scope>
    <source>
        <strain evidence="1 2">AT3.9</strain>
    </source>
</reference>
<proteinExistence type="predicted"/>
<protein>
    <submittedName>
        <fullName evidence="1">Gamma-glutamyltranspeptidase/glutathione hydrolase</fullName>
        <ecNumber evidence="1">2.3.2.2</ecNumber>
        <ecNumber evidence="1">3.4.19.13</ecNumber>
    </submittedName>
</protein>
<dbReference type="InterPro" id="IPR052896">
    <property type="entry name" value="GGT-like_enzyme"/>
</dbReference>
<dbReference type="InterPro" id="IPR043137">
    <property type="entry name" value="GGT_ssub_C"/>
</dbReference>
<organism evidence="1 2">
    <name type="scientific">Microvirga lupini</name>
    <dbReference type="NCBI Taxonomy" id="420324"/>
    <lineage>
        <taxon>Bacteria</taxon>
        <taxon>Pseudomonadati</taxon>
        <taxon>Pseudomonadota</taxon>
        <taxon>Alphaproteobacteria</taxon>
        <taxon>Hyphomicrobiales</taxon>
        <taxon>Methylobacteriaceae</taxon>
        <taxon>Microvirga</taxon>
    </lineage>
</organism>
<dbReference type="PANTHER" id="PTHR43881">
    <property type="entry name" value="GAMMA-GLUTAMYLTRANSPEPTIDASE (AFU_ORTHOLOGUE AFUA_4G13580)"/>
    <property type="match status" value="1"/>
</dbReference>
<evidence type="ECO:0000313" key="1">
    <source>
        <dbReference type="EMBL" id="MBB3021464.1"/>
    </source>
</evidence>
<dbReference type="GO" id="GO:0036374">
    <property type="term" value="F:glutathione hydrolase activity"/>
    <property type="evidence" value="ECO:0007669"/>
    <property type="project" value="UniProtKB-EC"/>
</dbReference>
<dbReference type="Gene3D" id="1.10.246.130">
    <property type="match status" value="1"/>
</dbReference>
<dbReference type="GO" id="GO:0103068">
    <property type="term" value="F:leukotriene C4 gamma-glutamyl transferase activity"/>
    <property type="evidence" value="ECO:0007669"/>
    <property type="project" value="UniProtKB-EC"/>
</dbReference>
<dbReference type="EC" id="3.4.19.13" evidence="1"/>
<keyword evidence="2" id="KW-1185">Reference proteome</keyword>